<evidence type="ECO:0000256" key="1">
    <source>
        <dbReference type="SAM" id="MobiDB-lite"/>
    </source>
</evidence>
<sequence>MKYSPVLTNPSLSLSSKGSPDSRDRSSLRGVVAFHAVTLACTAAFAAGSVALLCMFIVSGGQTSNGRYLSLQPPSDWPQNTLHHDNRGAFDHIKITDVVKVYEGTGGYHRYGRRALRPNFPTGHGYTDRVDQAWPTGAVWLMSFPNSGTSYTLHSIRELTNTTTATNYGLEGDIKDEDSVPVFKGDAGINGPFLELIPDRTTSLPNLILTKTHCGGFSTSLDPQTYLETPRSFLMDCLSGVRGVRSTTDSNTMEKIRVRYSKDLVKRVVHIIRNPLDNIVARFHLERARFRNMKNDTWLNEYPDDKLGFQKWCKSIDNDKLEKSRWIDTDLVDAFEGVPCHADFFRYVQWHNLAFTVALVDLDVPGLVFHYEDYSTRFVDVTQELMDFLQLKPVAEAPEFIPGKTYGDYYSKEQTQAIAKFIGEFSSELTWQHMIRYFDEDDAASPDTTLKAVGRS</sequence>
<feature type="compositionally biased region" description="Low complexity" evidence="1">
    <location>
        <begin position="10"/>
        <end position="19"/>
    </location>
</feature>
<dbReference type="InterPro" id="IPR000863">
    <property type="entry name" value="Sulfotransferase_dom"/>
</dbReference>
<evidence type="ECO:0000259" key="3">
    <source>
        <dbReference type="Pfam" id="PF00685"/>
    </source>
</evidence>
<dbReference type="EMBL" id="JALLBG020000286">
    <property type="protein sequence ID" value="KAL3756907.1"/>
    <property type="molecule type" value="Genomic_DNA"/>
</dbReference>
<feature type="domain" description="Sulfotransferase" evidence="3">
    <location>
        <begin position="139"/>
        <end position="398"/>
    </location>
</feature>
<evidence type="ECO:0000256" key="2">
    <source>
        <dbReference type="SAM" id="Phobius"/>
    </source>
</evidence>
<proteinExistence type="predicted"/>
<gene>
    <name evidence="4" type="ORF">ACHAWU_005911</name>
</gene>
<dbReference type="SUPFAM" id="SSF52540">
    <property type="entry name" value="P-loop containing nucleoside triphosphate hydrolases"/>
    <property type="match status" value="1"/>
</dbReference>
<keyword evidence="2" id="KW-0812">Transmembrane</keyword>
<dbReference type="Gene3D" id="3.40.50.300">
    <property type="entry name" value="P-loop containing nucleotide triphosphate hydrolases"/>
    <property type="match status" value="1"/>
</dbReference>
<feature type="region of interest" description="Disordered" evidence="1">
    <location>
        <begin position="1"/>
        <end position="23"/>
    </location>
</feature>
<protein>
    <recommendedName>
        <fullName evidence="3">Sulfotransferase domain-containing protein</fullName>
    </recommendedName>
</protein>
<feature type="transmembrane region" description="Helical" evidence="2">
    <location>
        <begin position="32"/>
        <end position="58"/>
    </location>
</feature>
<accession>A0ABD3M405</accession>
<comment type="caution">
    <text evidence="4">The sequence shown here is derived from an EMBL/GenBank/DDBJ whole genome shotgun (WGS) entry which is preliminary data.</text>
</comment>
<dbReference type="AlphaFoldDB" id="A0ABD3M405"/>
<keyword evidence="2" id="KW-0472">Membrane</keyword>
<reference evidence="4 5" key="1">
    <citation type="submission" date="2024-10" db="EMBL/GenBank/DDBJ databases">
        <title>Updated reference genomes for cyclostephanoid diatoms.</title>
        <authorList>
            <person name="Roberts W.R."/>
            <person name="Alverson A.J."/>
        </authorList>
    </citation>
    <scope>NUCLEOTIDE SEQUENCE [LARGE SCALE GENOMIC DNA]</scope>
    <source>
        <strain evidence="4 5">AJA232-27</strain>
    </source>
</reference>
<dbReference type="Pfam" id="PF00685">
    <property type="entry name" value="Sulfotransfer_1"/>
    <property type="match status" value="1"/>
</dbReference>
<organism evidence="4 5">
    <name type="scientific">Discostella pseudostelligera</name>
    <dbReference type="NCBI Taxonomy" id="259834"/>
    <lineage>
        <taxon>Eukaryota</taxon>
        <taxon>Sar</taxon>
        <taxon>Stramenopiles</taxon>
        <taxon>Ochrophyta</taxon>
        <taxon>Bacillariophyta</taxon>
        <taxon>Coscinodiscophyceae</taxon>
        <taxon>Thalassiosirophycidae</taxon>
        <taxon>Stephanodiscales</taxon>
        <taxon>Stephanodiscaceae</taxon>
        <taxon>Discostella</taxon>
    </lineage>
</organism>
<keyword evidence="5" id="KW-1185">Reference proteome</keyword>
<keyword evidence="2" id="KW-1133">Transmembrane helix</keyword>
<evidence type="ECO:0000313" key="4">
    <source>
        <dbReference type="EMBL" id="KAL3756907.1"/>
    </source>
</evidence>
<name>A0ABD3M405_9STRA</name>
<dbReference type="InterPro" id="IPR027417">
    <property type="entry name" value="P-loop_NTPase"/>
</dbReference>
<dbReference type="Proteomes" id="UP001530293">
    <property type="component" value="Unassembled WGS sequence"/>
</dbReference>
<evidence type="ECO:0000313" key="5">
    <source>
        <dbReference type="Proteomes" id="UP001530293"/>
    </source>
</evidence>